<proteinExistence type="inferred from homology"/>
<keyword evidence="4" id="KW-0963">Cytoplasm</keyword>
<sequence>MVCAKCQKKLKSTELATPGVKRKNDMYYGSPATTLGGSSAAAAKGKSTLGNTGVGKSKLLSSKAKNPYAAYASSCESCKTKTEQGKKYCQRCAYQKNACPMCGKSLAGKSAKDQPVVQGQKFNLK</sequence>
<gene>
    <name evidence="10" type="ORF">PENDEC_c004G02993</name>
</gene>
<keyword evidence="11" id="KW-1185">Reference proteome</keyword>
<dbReference type="Pfam" id="PF10235">
    <property type="entry name" value="Cript"/>
    <property type="match status" value="1"/>
</dbReference>
<evidence type="ECO:0000256" key="5">
    <source>
        <dbReference type="ARBA" id="ARBA00022664"/>
    </source>
</evidence>
<keyword evidence="7" id="KW-0508">mRNA splicing</keyword>
<dbReference type="PANTHER" id="PTHR11805:SF1">
    <property type="entry name" value="CYSTEINE-RICH PDZ-BINDING PROTEIN"/>
    <property type="match status" value="1"/>
</dbReference>
<evidence type="ECO:0000256" key="8">
    <source>
        <dbReference type="ARBA" id="ARBA00032518"/>
    </source>
</evidence>
<dbReference type="GO" id="GO:0008380">
    <property type="term" value="P:RNA splicing"/>
    <property type="evidence" value="ECO:0007669"/>
    <property type="project" value="UniProtKB-KW"/>
</dbReference>
<dbReference type="Proteomes" id="UP000191522">
    <property type="component" value="Unassembled WGS sequence"/>
</dbReference>
<protein>
    <recommendedName>
        <fullName evidence="3">Cysteine-rich PDZ-binding protein</fullName>
    </recommendedName>
    <alternativeName>
        <fullName evidence="8">Cysteine-rich interactor of PDZ three</fullName>
    </alternativeName>
</protein>
<dbReference type="AlphaFoldDB" id="A0A1V6PHC5"/>
<feature type="compositionally biased region" description="Low complexity" evidence="9">
    <location>
        <begin position="37"/>
        <end position="50"/>
    </location>
</feature>
<accession>A0A1V6PHC5</accession>
<dbReference type="STRING" id="69771.A0A1V6PHC5"/>
<dbReference type="OMA" id="KITQGHS"/>
<evidence type="ECO:0000256" key="7">
    <source>
        <dbReference type="ARBA" id="ARBA00023187"/>
    </source>
</evidence>
<dbReference type="GO" id="GO:0006397">
    <property type="term" value="P:mRNA processing"/>
    <property type="evidence" value="ECO:0007669"/>
    <property type="project" value="UniProtKB-KW"/>
</dbReference>
<evidence type="ECO:0000256" key="6">
    <source>
        <dbReference type="ARBA" id="ARBA00022728"/>
    </source>
</evidence>
<comment type="caution">
    <text evidence="10">The sequence shown here is derived from an EMBL/GenBank/DDBJ whole genome shotgun (WGS) entry which is preliminary data.</text>
</comment>
<comment type="similarity">
    <text evidence="2">Belongs to the CRIPT family.</text>
</comment>
<dbReference type="InterPro" id="IPR019367">
    <property type="entry name" value="PDZ-binding_CRIPT"/>
</dbReference>
<evidence type="ECO:0000256" key="1">
    <source>
        <dbReference type="ARBA" id="ARBA00004496"/>
    </source>
</evidence>
<reference evidence="11" key="1">
    <citation type="journal article" date="2017" name="Nat. Microbiol.">
        <title>Global analysis of biosynthetic gene clusters reveals vast potential of secondary metabolite production in Penicillium species.</title>
        <authorList>
            <person name="Nielsen J.C."/>
            <person name="Grijseels S."/>
            <person name="Prigent S."/>
            <person name="Ji B."/>
            <person name="Dainat J."/>
            <person name="Nielsen K.F."/>
            <person name="Frisvad J.C."/>
            <person name="Workman M."/>
            <person name="Nielsen J."/>
        </authorList>
    </citation>
    <scope>NUCLEOTIDE SEQUENCE [LARGE SCALE GENOMIC DNA]</scope>
    <source>
        <strain evidence="11">IBT 11843</strain>
    </source>
</reference>
<keyword evidence="5" id="KW-0507">mRNA processing</keyword>
<dbReference type="GO" id="GO:0031122">
    <property type="term" value="P:cytoplasmic microtubule organization"/>
    <property type="evidence" value="ECO:0007669"/>
    <property type="project" value="TreeGrafter"/>
</dbReference>
<comment type="subcellular location">
    <subcellularLocation>
        <location evidence="1">Cytoplasm</location>
    </subcellularLocation>
</comment>
<dbReference type="PANTHER" id="PTHR11805">
    <property type="entry name" value="CYSTEINE-RICH PDZ-BINDING PROTEIN"/>
    <property type="match status" value="1"/>
</dbReference>
<name>A0A1V6PHC5_PENDC</name>
<dbReference type="GO" id="GO:0005737">
    <property type="term" value="C:cytoplasm"/>
    <property type="evidence" value="ECO:0007669"/>
    <property type="project" value="UniProtKB-SubCell"/>
</dbReference>
<evidence type="ECO:0000256" key="3">
    <source>
        <dbReference type="ARBA" id="ARBA00018615"/>
    </source>
</evidence>
<evidence type="ECO:0000313" key="11">
    <source>
        <dbReference type="Proteomes" id="UP000191522"/>
    </source>
</evidence>
<evidence type="ECO:0000256" key="4">
    <source>
        <dbReference type="ARBA" id="ARBA00022490"/>
    </source>
</evidence>
<keyword evidence="6" id="KW-0747">Spliceosome</keyword>
<evidence type="ECO:0000313" key="10">
    <source>
        <dbReference type="EMBL" id="OQD76364.1"/>
    </source>
</evidence>
<evidence type="ECO:0000256" key="2">
    <source>
        <dbReference type="ARBA" id="ARBA00009021"/>
    </source>
</evidence>
<feature type="region of interest" description="Disordered" evidence="9">
    <location>
        <begin position="37"/>
        <end position="56"/>
    </location>
</feature>
<dbReference type="EMBL" id="MDYL01000004">
    <property type="protein sequence ID" value="OQD76364.1"/>
    <property type="molecule type" value="Genomic_DNA"/>
</dbReference>
<evidence type="ECO:0000256" key="9">
    <source>
        <dbReference type="SAM" id="MobiDB-lite"/>
    </source>
</evidence>
<dbReference type="GO" id="GO:0005681">
    <property type="term" value="C:spliceosomal complex"/>
    <property type="evidence" value="ECO:0007669"/>
    <property type="project" value="UniProtKB-KW"/>
</dbReference>
<organism evidence="10 11">
    <name type="scientific">Penicillium decumbens</name>
    <dbReference type="NCBI Taxonomy" id="69771"/>
    <lineage>
        <taxon>Eukaryota</taxon>
        <taxon>Fungi</taxon>
        <taxon>Dikarya</taxon>
        <taxon>Ascomycota</taxon>
        <taxon>Pezizomycotina</taxon>
        <taxon>Eurotiomycetes</taxon>
        <taxon>Eurotiomycetidae</taxon>
        <taxon>Eurotiales</taxon>
        <taxon>Aspergillaceae</taxon>
        <taxon>Penicillium</taxon>
    </lineage>
</organism>
<dbReference type="GO" id="GO:0008017">
    <property type="term" value="F:microtubule binding"/>
    <property type="evidence" value="ECO:0007669"/>
    <property type="project" value="TreeGrafter"/>
</dbReference>
<dbReference type="OrthoDB" id="147332at2759"/>